<gene>
    <name evidence="1" type="ORF">CWE05_04475</name>
</gene>
<dbReference type="AlphaFoldDB" id="A0A2U2RTA7"/>
<comment type="caution">
    <text evidence="1">The sequence shown here is derived from an EMBL/GenBank/DDBJ whole genome shotgun (WGS) entry which is preliminary data.</text>
</comment>
<sequence>MSASIIAPYARIRSRLRYGKRGPRNRRCGHALLTHRRLCLGLRFARLPRDLPIHGVKKCSVLY</sequence>
<organism evidence="1 2">
    <name type="scientific">Bifidobacterium longum</name>
    <dbReference type="NCBI Taxonomy" id="216816"/>
    <lineage>
        <taxon>Bacteria</taxon>
        <taxon>Bacillati</taxon>
        <taxon>Actinomycetota</taxon>
        <taxon>Actinomycetes</taxon>
        <taxon>Bifidobacteriales</taxon>
        <taxon>Bifidobacteriaceae</taxon>
        <taxon>Bifidobacterium</taxon>
    </lineage>
</organism>
<accession>A0A2U2RTA7</accession>
<reference evidence="1 2" key="1">
    <citation type="submission" date="2017-11" db="EMBL/GenBank/DDBJ databases">
        <title>Draft genome sequence of Bifidobacterium longum UMA026, isolated from Holstein dairy cow feces.</title>
        <authorList>
            <person name="Albert K."/>
            <person name="Sela D.A."/>
        </authorList>
    </citation>
    <scope>NUCLEOTIDE SEQUENCE [LARGE SCALE GENOMIC DNA]</scope>
    <source>
        <strain evidence="1 2">UMA026</strain>
    </source>
</reference>
<evidence type="ECO:0000313" key="2">
    <source>
        <dbReference type="Proteomes" id="UP000245582"/>
    </source>
</evidence>
<dbReference type="EMBL" id="PHUM01000004">
    <property type="protein sequence ID" value="PWH09102.1"/>
    <property type="molecule type" value="Genomic_DNA"/>
</dbReference>
<evidence type="ECO:0000313" key="1">
    <source>
        <dbReference type="EMBL" id="PWH09102.1"/>
    </source>
</evidence>
<dbReference type="Proteomes" id="UP000245582">
    <property type="component" value="Unassembled WGS sequence"/>
</dbReference>
<proteinExistence type="predicted"/>
<name>A0A2U2RTA7_BIFLN</name>
<protein>
    <submittedName>
        <fullName evidence="1">Uncharacterized protein</fullName>
    </submittedName>
</protein>